<keyword evidence="2" id="KW-1185">Reference proteome</keyword>
<gene>
    <name evidence="1" type="ORF">IO98_22465</name>
</gene>
<comment type="caution">
    <text evidence="1">The sequence shown here is derived from an EMBL/GenBank/DDBJ whole genome shotgun (WGS) entry which is preliminary data.</text>
</comment>
<proteinExistence type="predicted"/>
<evidence type="ECO:0000313" key="1">
    <source>
        <dbReference type="EMBL" id="KEZ86650.1"/>
    </source>
</evidence>
<dbReference type="RefSeq" id="WP_038284679.1">
    <property type="nucleotide sequence ID" value="NZ_JPME01000042.1"/>
</dbReference>
<reference evidence="1 2" key="1">
    <citation type="submission" date="2014-07" db="EMBL/GenBank/DDBJ databases">
        <title>Draft genome of Clostridium celerecrescens 152B isolated from sediments associated with methane hydrate from Krishna Godavari basin.</title>
        <authorList>
            <person name="Honkalas V.S."/>
            <person name="Dabir A.P."/>
            <person name="Arora P."/>
            <person name="Dhakephalkar P.K."/>
        </authorList>
    </citation>
    <scope>NUCLEOTIDE SEQUENCE [LARGE SCALE GENOMIC DNA]</scope>
    <source>
        <strain evidence="1 2">152B</strain>
    </source>
</reference>
<dbReference type="InterPro" id="IPR036206">
    <property type="entry name" value="ThiamineP_synth_sf"/>
</dbReference>
<sequence length="231" mass="25705">MDFKSMVNENKFTLVVSLPENNLELAKAALEGGAQAIKVHANVWHRASGHTFGTYDDNRQFLKELIALCKDVPVGLVPGGEDAFITREERLEVEQMGLRFFSSYLHHLPCYMMESQTLTKMAAIDDTYDQNTLEAVRHSCIDILECSIQPGARYGTPLNYADILRYSHISANAGKPTLIPTQKKICPDEVKHLYEAGCKAVMIGAIVMGKEPSAEEVKKVTGQFRNAVDKL</sequence>
<dbReference type="EMBL" id="JPME01000042">
    <property type="protein sequence ID" value="KEZ86650.1"/>
    <property type="molecule type" value="Genomic_DNA"/>
</dbReference>
<protein>
    <recommendedName>
        <fullName evidence="3">N-acylglucosamine-6-phosphate 2-epimerase</fullName>
    </recommendedName>
</protein>
<name>A0A084JCG6_9FIRM</name>
<dbReference type="AlphaFoldDB" id="A0A084JCG6"/>
<evidence type="ECO:0008006" key="3">
    <source>
        <dbReference type="Google" id="ProtNLM"/>
    </source>
</evidence>
<dbReference type="SUPFAM" id="SSF51391">
    <property type="entry name" value="Thiamin phosphate synthase"/>
    <property type="match status" value="1"/>
</dbReference>
<dbReference type="Proteomes" id="UP000028525">
    <property type="component" value="Unassembled WGS sequence"/>
</dbReference>
<dbReference type="OrthoDB" id="369749at2"/>
<organism evidence="1 2">
    <name type="scientific">Lacrimispora celerecrescens</name>
    <dbReference type="NCBI Taxonomy" id="29354"/>
    <lineage>
        <taxon>Bacteria</taxon>
        <taxon>Bacillati</taxon>
        <taxon>Bacillota</taxon>
        <taxon>Clostridia</taxon>
        <taxon>Lachnospirales</taxon>
        <taxon>Lachnospiraceae</taxon>
        <taxon>Lacrimispora</taxon>
    </lineage>
</organism>
<evidence type="ECO:0000313" key="2">
    <source>
        <dbReference type="Proteomes" id="UP000028525"/>
    </source>
</evidence>
<dbReference type="STRING" id="29354.IO98_22465"/>
<accession>A0A084JCG6</accession>